<feature type="transmembrane region" description="Helical" evidence="1">
    <location>
        <begin position="469"/>
        <end position="490"/>
    </location>
</feature>
<evidence type="ECO:0000313" key="2">
    <source>
        <dbReference type="EMBL" id="KAK4316825.1"/>
    </source>
</evidence>
<dbReference type="SUPFAM" id="SSF53649">
    <property type="entry name" value="Alkaline phosphatase-like"/>
    <property type="match status" value="1"/>
</dbReference>
<protein>
    <submittedName>
        <fullName evidence="2">Uncharacterized protein</fullName>
    </submittedName>
</protein>
<dbReference type="CDD" id="cd16018">
    <property type="entry name" value="Enpp"/>
    <property type="match status" value="1"/>
</dbReference>
<dbReference type="EMBL" id="JAWZYT010000984">
    <property type="protein sequence ID" value="KAK4316825.1"/>
    <property type="molecule type" value="Genomic_DNA"/>
</dbReference>
<sequence length="539" mass="60856">MWPRLSLPAVRGAAEADTRQWDPLTRRIKNSNREKMKANGLCDIWRCLLLVMIVSVKLCWGGVPIVPFGPKVLVVSLDGYGHHYLEQHPGPHLASLYAHGTFPEKFINQFVTKTFPNHWSIVTGVYEEVHGVVGNTVYDGKLNITLHITDRALFSQNPSIIPIWTLNEQQGGHSGCIMWPGCNFSYHGTNVTYQVPFKPNSNFREKVDTAVMWMTHSHPQANLVMIYHDQPDQVGHAYGPNSPQVIKELKKLDDDLGYLYRKLEIFELRDVVDIIVLSDHGMSEVPEENIINLSSIVELSKIYTTGFSPVLNVWPQPGVSELEVFYPLMKASASLHYQVLVKDESKELETWHYKHNSRISNILLVADEGYVFQDFWDLIHHYQNKSYPNMTKTHGDHGYPVSSPNMEPIFVARGPSFRRGFQSPPFTNLDVYPLLCHILGLPAGPHNGSLEAVRSILAHPTSVSLIQPLFIALGCTVALVGIVGMIACVLTKRDRKQPISADTLINGYVYRKTMKRQTKQPLEDISEEECLLEAEAEDV</sequence>
<organism evidence="2 3">
    <name type="scientific">Petrolisthes manimaculis</name>
    <dbReference type="NCBI Taxonomy" id="1843537"/>
    <lineage>
        <taxon>Eukaryota</taxon>
        <taxon>Metazoa</taxon>
        <taxon>Ecdysozoa</taxon>
        <taxon>Arthropoda</taxon>
        <taxon>Crustacea</taxon>
        <taxon>Multicrustacea</taxon>
        <taxon>Malacostraca</taxon>
        <taxon>Eumalacostraca</taxon>
        <taxon>Eucarida</taxon>
        <taxon>Decapoda</taxon>
        <taxon>Pleocyemata</taxon>
        <taxon>Anomura</taxon>
        <taxon>Galatheoidea</taxon>
        <taxon>Porcellanidae</taxon>
        <taxon>Petrolisthes</taxon>
    </lineage>
</organism>
<name>A0AAE1PZT2_9EUCA</name>
<keyword evidence="1" id="KW-0472">Membrane</keyword>
<proteinExistence type="predicted"/>
<keyword evidence="1" id="KW-1133">Transmembrane helix</keyword>
<dbReference type="InterPro" id="IPR002591">
    <property type="entry name" value="Phosphodiest/P_Trfase"/>
</dbReference>
<keyword evidence="3" id="KW-1185">Reference proteome</keyword>
<dbReference type="GO" id="GO:0016787">
    <property type="term" value="F:hydrolase activity"/>
    <property type="evidence" value="ECO:0007669"/>
    <property type="project" value="UniProtKB-ARBA"/>
</dbReference>
<dbReference type="Proteomes" id="UP001292094">
    <property type="component" value="Unassembled WGS sequence"/>
</dbReference>
<dbReference type="Pfam" id="PF01663">
    <property type="entry name" value="Phosphodiest"/>
    <property type="match status" value="1"/>
</dbReference>
<dbReference type="Gene3D" id="3.30.1360.180">
    <property type="match status" value="1"/>
</dbReference>
<dbReference type="Gene3D" id="3.40.720.10">
    <property type="entry name" value="Alkaline Phosphatase, subunit A"/>
    <property type="match status" value="1"/>
</dbReference>
<reference evidence="2" key="1">
    <citation type="submission" date="2023-11" db="EMBL/GenBank/DDBJ databases">
        <title>Genome assemblies of two species of porcelain crab, Petrolisthes cinctipes and Petrolisthes manimaculis (Anomura: Porcellanidae).</title>
        <authorList>
            <person name="Angst P."/>
        </authorList>
    </citation>
    <scope>NUCLEOTIDE SEQUENCE</scope>
    <source>
        <strain evidence="2">PB745_02</strain>
        <tissue evidence="2">Gill</tissue>
    </source>
</reference>
<gene>
    <name evidence="2" type="ORF">Pmani_012078</name>
</gene>
<dbReference type="PANTHER" id="PTHR10151">
    <property type="entry name" value="ECTONUCLEOTIDE PYROPHOSPHATASE/PHOSPHODIESTERASE"/>
    <property type="match status" value="1"/>
</dbReference>
<keyword evidence="1" id="KW-0812">Transmembrane</keyword>
<evidence type="ECO:0000313" key="3">
    <source>
        <dbReference type="Proteomes" id="UP001292094"/>
    </source>
</evidence>
<comment type="caution">
    <text evidence="2">The sequence shown here is derived from an EMBL/GenBank/DDBJ whole genome shotgun (WGS) entry which is preliminary data.</text>
</comment>
<dbReference type="InterPro" id="IPR017850">
    <property type="entry name" value="Alkaline_phosphatase_core_sf"/>
</dbReference>
<evidence type="ECO:0000256" key="1">
    <source>
        <dbReference type="SAM" id="Phobius"/>
    </source>
</evidence>
<dbReference type="AlphaFoldDB" id="A0AAE1PZT2"/>
<dbReference type="PANTHER" id="PTHR10151:SF120">
    <property type="entry name" value="BIS(5'-ADENOSYL)-TRIPHOSPHATASE"/>
    <property type="match status" value="1"/>
</dbReference>
<accession>A0AAE1PZT2</accession>